<dbReference type="Proteomes" id="UP001596425">
    <property type="component" value="Unassembled WGS sequence"/>
</dbReference>
<evidence type="ECO:0000313" key="3">
    <source>
        <dbReference type="EMBL" id="MFC6632427.1"/>
    </source>
</evidence>
<feature type="region of interest" description="Disordered" evidence="2">
    <location>
        <begin position="1"/>
        <end position="20"/>
    </location>
</feature>
<name>A0ABW1YI31_9GAMM</name>
<feature type="coiled-coil region" evidence="1">
    <location>
        <begin position="129"/>
        <end position="156"/>
    </location>
</feature>
<gene>
    <name evidence="3" type="ORF">ACFQBM_04000</name>
</gene>
<keyword evidence="4" id="KW-1185">Reference proteome</keyword>
<evidence type="ECO:0000313" key="4">
    <source>
        <dbReference type="Proteomes" id="UP001596425"/>
    </source>
</evidence>
<accession>A0ABW1YI31</accession>
<dbReference type="EMBL" id="JBHSVR010000001">
    <property type="protein sequence ID" value="MFC6632427.1"/>
    <property type="molecule type" value="Genomic_DNA"/>
</dbReference>
<protein>
    <submittedName>
        <fullName evidence="3">Uncharacterized protein</fullName>
    </submittedName>
</protein>
<dbReference type="RefSeq" id="WP_193193519.1">
    <property type="nucleotide sequence ID" value="NZ_JACZFR010000047.1"/>
</dbReference>
<evidence type="ECO:0000256" key="2">
    <source>
        <dbReference type="SAM" id="MobiDB-lite"/>
    </source>
</evidence>
<keyword evidence="1" id="KW-0175">Coiled coil</keyword>
<organism evidence="3 4">
    <name type="scientific">Microbulbifer taiwanensis</name>
    <dbReference type="NCBI Taxonomy" id="986746"/>
    <lineage>
        <taxon>Bacteria</taxon>
        <taxon>Pseudomonadati</taxon>
        <taxon>Pseudomonadota</taxon>
        <taxon>Gammaproteobacteria</taxon>
        <taxon>Cellvibrionales</taxon>
        <taxon>Microbulbiferaceae</taxon>
        <taxon>Microbulbifer</taxon>
    </lineage>
</organism>
<comment type="caution">
    <text evidence="3">The sequence shown here is derived from an EMBL/GenBank/DDBJ whole genome shotgun (WGS) entry which is preliminary data.</text>
</comment>
<evidence type="ECO:0000256" key="1">
    <source>
        <dbReference type="SAM" id="Coils"/>
    </source>
</evidence>
<reference evidence="4" key="1">
    <citation type="journal article" date="2019" name="Int. J. Syst. Evol. Microbiol.">
        <title>The Global Catalogue of Microorganisms (GCM) 10K type strain sequencing project: providing services to taxonomists for standard genome sequencing and annotation.</title>
        <authorList>
            <consortium name="The Broad Institute Genomics Platform"/>
            <consortium name="The Broad Institute Genome Sequencing Center for Infectious Disease"/>
            <person name="Wu L."/>
            <person name="Ma J."/>
        </authorList>
    </citation>
    <scope>NUCLEOTIDE SEQUENCE [LARGE SCALE GENOMIC DNA]</scope>
    <source>
        <strain evidence="4">CGMCC 1.13718</strain>
    </source>
</reference>
<feature type="compositionally biased region" description="Basic residues" evidence="2">
    <location>
        <begin position="1"/>
        <end position="10"/>
    </location>
</feature>
<proteinExistence type="predicted"/>
<sequence length="156" mass="18221">MAKRELKRNRAGQFVKGNTGGGRLHRAKVTKDAVLRALRRKGMDENDWYDFVLKQAYNFNDKTCLDLINGIMFQKYKPEQKPIAFKITGETLVEKAENILDEVARGRLSIENGTQLIRSLKELGSLIEFHELSVKIDQLEEQLRRYHEEAQNREDW</sequence>